<dbReference type="EMBL" id="JACHOB010000003">
    <property type="protein sequence ID" value="MBB4659092.1"/>
    <property type="molecule type" value="Genomic_DNA"/>
</dbReference>
<dbReference type="AlphaFoldDB" id="A0A840I434"/>
<accession>A0A840I434</accession>
<protein>
    <submittedName>
        <fullName evidence="2">Uncharacterized protein</fullName>
    </submittedName>
</protein>
<feature type="compositionally biased region" description="Basic and acidic residues" evidence="1">
    <location>
        <begin position="19"/>
        <end position="46"/>
    </location>
</feature>
<feature type="compositionally biased region" description="Basic and acidic residues" evidence="1">
    <location>
        <begin position="1"/>
        <end position="12"/>
    </location>
</feature>
<keyword evidence="3" id="KW-1185">Reference proteome</keyword>
<comment type="caution">
    <text evidence="2">The sequence shown here is derived from an EMBL/GenBank/DDBJ whole genome shotgun (WGS) entry which is preliminary data.</text>
</comment>
<organism evidence="2 3">
    <name type="scientific">Parvularcula dongshanensis</name>
    <dbReference type="NCBI Taxonomy" id="1173995"/>
    <lineage>
        <taxon>Bacteria</taxon>
        <taxon>Pseudomonadati</taxon>
        <taxon>Pseudomonadota</taxon>
        <taxon>Alphaproteobacteria</taxon>
        <taxon>Parvularculales</taxon>
        <taxon>Parvularculaceae</taxon>
        <taxon>Parvularcula</taxon>
    </lineage>
</organism>
<name>A0A840I434_9PROT</name>
<feature type="region of interest" description="Disordered" evidence="1">
    <location>
        <begin position="1"/>
        <end position="46"/>
    </location>
</feature>
<evidence type="ECO:0000256" key="1">
    <source>
        <dbReference type="SAM" id="MobiDB-lite"/>
    </source>
</evidence>
<proteinExistence type="predicted"/>
<evidence type="ECO:0000313" key="3">
    <source>
        <dbReference type="Proteomes" id="UP000563524"/>
    </source>
</evidence>
<reference evidence="2 3" key="1">
    <citation type="submission" date="2020-08" db="EMBL/GenBank/DDBJ databases">
        <title>Genomic Encyclopedia of Type Strains, Phase IV (KMG-IV): sequencing the most valuable type-strain genomes for metagenomic binning, comparative biology and taxonomic classification.</title>
        <authorList>
            <person name="Goeker M."/>
        </authorList>
    </citation>
    <scope>NUCLEOTIDE SEQUENCE [LARGE SCALE GENOMIC DNA]</scope>
    <source>
        <strain evidence="2 3">DSM 102850</strain>
    </source>
</reference>
<evidence type="ECO:0000313" key="2">
    <source>
        <dbReference type="EMBL" id="MBB4659092.1"/>
    </source>
</evidence>
<sequence>MERENEAVAEERLQEDEVERFAPREVHVDDVEAQPREAVGERRAVA</sequence>
<gene>
    <name evidence="2" type="ORF">GGQ59_001617</name>
</gene>
<dbReference type="Proteomes" id="UP000563524">
    <property type="component" value="Unassembled WGS sequence"/>
</dbReference>